<organism evidence="1 2">
    <name type="scientific">Anaerovirgula multivorans</name>
    <dbReference type="NCBI Taxonomy" id="312168"/>
    <lineage>
        <taxon>Bacteria</taxon>
        <taxon>Bacillati</taxon>
        <taxon>Bacillota</taxon>
        <taxon>Clostridia</taxon>
        <taxon>Peptostreptococcales</taxon>
        <taxon>Natronincolaceae</taxon>
        <taxon>Anaerovirgula</taxon>
    </lineage>
</organism>
<keyword evidence="2" id="KW-1185">Reference proteome</keyword>
<proteinExistence type="predicted"/>
<protein>
    <submittedName>
        <fullName evidence="1">Uncharacterized protein</fullName>
    </submittedName>
</protein>
<gene>
    <name evidence="1" type="ORF">SAMN05446037_103433</name>
</gene>
<evidence type="ECO:0000313" key="2">
    <source>
        <dbReference type="Proteomes" id="UP000198304"/>
    </source>
</evidence>
<name>A0A239JAS0_9FIRM</name>
<reference evidence="1 2" key="1">
    <citation type="submission" date="2017-06" db="EMBL/GenBank/DDBJ databases">
        <authorList>
            <person name="Kim H.J."/>
            <person name="Triplett B.A."/>
        </authorList>
    </citation>
    <scope>NUCLEOTIDE SEQUENCE [LARGE SCALE GENOMIC DNA]</scope>
    <source>
        <strain evidence="1 2">SCA</strain>
    </source>
</reference>
<accession>A0A239JAS0</accession>
<dbReference type="EMBL" id="FZOJ01000034">
    <property type="protein sequence ID" value="SNT02991.1"/>
    <property type="molecule type" value="Genomic_DNA"/>
</dbReference>
<dbReference type="Proteomes" id="UP000198304">
    <property type="component" value="Unassembled WGS sequence"/>
</dbReference>
<dbReference type="AlphaFoldDB" id="A0A239JAS0"/>
<sequence length="45" mass="5248">MYFFDKLMHKLPKNAEKGATYISGANKTTYAPPVFLRWLFVFFAS</sequence>
<evidence type="ECO:0000313" key="1">
    <source>
        <dbReference type="EMBL" id="SNT02991.1"/>
    </source>
</evidence>